<evidence type="ECO:0000256" key="3">
    <source>
        <dbReference type="SAM" id="MobiDB-lite"/>
    </source>
</evidence>
<feature type="region of interest" description="Disordered" evidence="3">
    <location>
        <begin position="18"/>
        <end position="40"/>
    </location>
</feature>
<dbReference type="SMART" id="SM00360">
    <property type="entry name" value="RRM"/>
    <property type="match status" value="1"/>
</dbReference>
<comment type="caution">
    <text evidence="5">The sequence shown here is derived from an EMBL/GenBank/DDBJ whole genome shotgun (WGS) entry which is preliminary data.</text>
</comment>
<dbReference type="EMBL" id="JAVRRG010000005">
    <property type="protein sequence ID" value="KAK5100912.1"/>
    <property type="molecule type" value="Genomic_DNA"/>
</dbReference>
<dbReference type="InterPro" id="IPR012677">
    <property type="entry name" value="Nucleotide-bd_a/b_plait_sf"/>
</dbReference>
<feature type="compositionally biased region" description="Basic and acidic residues" evidence="3">
    <location>
        <begin position="469"/>
        <end position="489"/>
    </location>
</feature>
<dbReference type="Pfam" id="PF00076">
    <property type="entry name" value="RRM_1"/>
    <property type="match status" value="1"/>
</dbReference>
<dbReference type="Proteomes" id="UP001345013">
    <property type="component" value="Unassembled WGS sequence"/>
</dbReference>
<keyword evidence="1 2" id="KW-0694">RNA-binding</keyword>
<dbReference type="InterPro" id="IPR000504">
    <property type="entry name" value="RRM_dom"/>
</dbReference>
<gene>
    <name evidence="5" type="primary">TIF3</name>
    <name evidence="5" type="ORF">LTR24_000760</name>
</gene>
<reference evidence="5 6" key="1">
    <citation type="submission" date="2023-08" db="EMBL/GenBank/DDBJ databases">
        <title>Black Yeasts Isolated from many extreme environments.</title>
        <authorList>
            <person name="Coleine C."/>
            <person name="Stajich J.E."/>
            <person name="Selbmann L."/>
        </authorList>
    </citation>
    <scope>NUCLEOTIDE SEQUENCE [LARGE SCALE GENOMIC DNA]</scope>
    <source>
        <strain evidence="5 6">CCFEE 5885</strain>
    </source>
</reference>
<feature type="compositionally biased region" description="Basic and acidic residues" evidence="3">
    <location>
        <begin position="412"/>
        <end position="453"/>
    </location>
</feature>
<sequence>MGTYISLRVAAGLPARNGMRKNWTDANDGGSSQKEPAEDVPRDLLARRQALWDTNVMQQPPAARVMGLPHDEITALWAWEALALVSNPIRKFRLLGLTSAERRDIGYSVREQLPLPDKPPYTAHLANLSFDVAQPDIEGFFRDCQVTSVRIVEDKMDRKPKGFGYVEFGTLDGLKAALALSGENLAGRQVRISVADPPKNDRQGDSTRDFSDWSRKGPLPDLPQNQRRVSERNLNNTRNMDNMSDAGSERGGRRGFGGDNDGKVRDFGNWERRGPLSPAAIPDRTLGGAGRQASNDDAFRRNSPSWGEGRSQEGSRPPRREFSERPAPAREPTAADMDNQWRSKMRPDAPAPKSPEPETSTPSSPAPPAAPAGRPRLNLAKRTVSEARPSDPSGVASSKASPFGAARPVDTAAKEREVEEKRQESIRSKREADEKAKADKAEEKRLAREKSLAERGNTATNADDTNENEGNKDNENDDKPPQPKFELLRRQASGTNDMVADEANEEEETPNPERDTAVKPKEVVRDIPKKQNGSWRKGSAPGKENGPAAGKENESETAALEEDGWSTVSKPKKQGNNRRNQPPRALAS</sequence>
<feature type="compositionally biased region" description="Acidic residues" evidence="3">
    <location>
        <begin position="499"/>
        <end position="510"/>
    </location>
</feature>
<feature type="compositionally biased region" description="Basic and acidic residues" evidence="3">
    <location>
        <begin position="260"/>
        <end position="274"/>
    </location>
</feature>
<feature type="compositionally biased region" description="Basic and acidic residues" evidence="3">
    <location>
        <begin position="511"/>
        <end position="529"/>
    </location>
</feature>
<dbReference type="PROSITE" id="PS50102">
    <property type="entry name" value="RRM"/>
    <property type="match status" value="1"/>
</dbReference>
<dbReference type="SUPFAM" id="SSF54928">
    <property type="entry name" value="RNA-binding domain, RBD"/>
    <property type="match status" value="1"/>
</dbReference>
<feature type="compositionally biased region" description="Polar residues" evidence="3">
    <location>
        <begin position="223"/>
        <end position="242"/>
    </location>
</feature>
<dbReference type="PANTHER" id="PTHR23236">
    <property type="entry name" value="EUKARYOTIC TRANSLATION INITIATION FACTOR 4B/4H"/>
    <property type="match status" value="1"/>
</dbReference>
<keyword evidence="6" id="KW-1185">Reference proteome</keyword>
<accession>A0ABR0KNZ3</accession>
<keyword evidence="5" id="KW-0648">Protein biosynthesis</keyword>
<protein>
    <submittedName>
        <fullName evidence="5">Eukaryotic translation initiation factor 4B</fullName>
    </submittedName>
</protein>
<dbReference type="GO" id="GO:0003743">
    <property type="term" value="F:translation initiation factor activity"/>
    <property type="evidence" value="ECO:0007669"/>
    <property type="project" value="UniProtKB-KW"/>
</dbReference>
<feature type="domain" description="RRM" evidence="4">
    <location>
        <begin position="121"/>
        <end position="197"/>
    </location>
</feature>
<name>A0ABR0KNZ3_9EURO</name>
<dbReference type="PANTHER" id="PTHR23236:SF11">
    <property type="entry name" value="EUKARYOTIC TRANSLATION INITIATION FACTOR 4H"/>
    <property type="match status" value="1"/>
</dbReference>
<feature type="compositionally biased region" description="Basic and acidic residues" evidence="3">
    <location>
        <begin position="198"/>
        <end position="215"/>
    </location>
</feature>
<feature type="region of interest" description="Disordered" evidence="3">
    <location>
        <begin position="191"/>
        <end position="588"/>
    </location>
</feature>
<dbReference type="InterPro" id="IPR035979">
    <property type="entry name" value="RBD_domain_sf"/>
</dbReference>
<feature type="compositionally biased region" description="Basic and acidic residues" evidence="3">
    <location>
        <begin position="310"/>
        <end position="328"/>
    </location>
</feature>
<evidence type="ECO:0000313" key="5">
    <source>
        <dbReference type="EMBL" id="KAK5100912.1"/>
    </source>
</evidence>
<dbReference type="Gene3D" id="3.30.70.330">
    <property type="match status" value="1"/>
</dbReference>
<evidence type="ECO:0000256" key="1">
    <source>
        <dbReference type="ARBA" id="ARBA00022884"/>
    </source>
</evidence>
<organism evidence="5 6">
    <name type="scientific">Lithohypha guttulata</name>
    <dbReference type="NCBI Taxonomy" id="1690604"/>
    <lineage>
        <taxon>Eukaryota</taxon>
        <taxon>Fungi</taxon>
        <taxon>Dikarya</taxon>
        <taxon>Ascomycota</taxon>
        <taxon>Pezizomycotina</taxon>
        <taxon>Eurotiomycetes</taxon>
        <taxon>Chaetothyriomycetidae</taxon>
        <taxon>Chaetothyriales</taxon>
        <taxon>Trichomeriaceae</taxon>
        <taxon>Lithohypha</taxon>
    </lineage>
</organism>
<evidence type="ECO:0000313" key="6">
    <source>
        <dbReference type="Proteomes" id="UP001345013"/>
    </source>
</evidence>
<proteinExistence type="predicted"/>
<evidence type="ECO:0000259" key="4">
    <source>
        <dbReference type="PROSITE" id="PS50102"/>
    </source>
</evidence>
<evidence type="ECO:0000256" key="2">
    <source>
        <dbReference type="PROSITE-ProRule" id="PRU00176"/>
    </source>
</evidence>
<keyword evidence="5" id="KW-0396">Initiation factor</keyword>